<protein>
    <submittedName>
        <fullName evidence="4">Uncharacterized protein</fullName>
    </submittedName>
</protein>
<feature type="repeat" description="ANK" evidence="3">
    <location>
        <begin position="237"/>
        <end position="270"/>
    </location>
</feature>
<gene>
    <name evidence="4" type="ORF">H072_3416</name>
</gene>
<evidence type="ECO:0000256" key="1">
    <source>
        <dbReference type="ARBA" id="ARBA00022737"/>
    </source>
</evidence>
<dbReference type="PROSITE" id="PS50297">
    <property type="entry name" value="ANK_REP_REGION"/>
    <property type="match status" value="1"/>
</dbReference>
<evidence type="ECO:0000313" key="5">
    <source>
        <dbReference type="Proteomes" id="UP000015100"/>
    </source>
</evidence>
<dbReference type="Pfam" id="PF12796">
    <property type="entry name" value="Ank_2"/>
    <property type="match status" value="1"/>
</dbReference>
<keyword evidence="5" id="KW-1185">Reference proteome</keyword>
<dbReference type="SMART" id="SM00248">
    <property type="entry name" value="ANK"/>
    <property type="match status" value="3"/>
</dbReference>
<dbReference type="Gene3D" id="1.25.40.20">
    <property type="entry name" value="Ankyrin repeat-containing domain"/>
    <property type="match status" value="2"/>
</dbReference>
<dbReference type="PANTHER" id="PTHR24134">
    <property type="entry name" value="ANKYRIN REPEAT-CONTAINING PROTEIN DDB_G0279043"/>
    <property type="match status" value="1"/>
</dbReference>
<proteinExistence type="predicted"/>
<dbReference type="Proteomes" id="UP000015100">
    <property type="component" value="Unassembled WGS sequence"/>
</dbReference>
<dbReference type="SUPFAM" id="SSF48403">
    <property type="entry name" value="Ankyrin repeat"/>
    <property type="match status" value="1"/>
</dbReference>
<feature type="repeat" description="ANK" evidence="3">
    <location>
        <begin position="127"/>
        <end position="159"/>
    </location>
</feature>
<sequence length="303" mass="32775">MGDDEDELGMYRSMLSLLLSAQAQPKGVLSGNWVRDQAKGTTRSGAIVSSTAAPSLLTDLETKRYILKHHKLGFGPNGKTIEGPGARITEAIGLVIGQGDMDLLNLLFDGVDSKFLELKCHSTGLTNSTGPLLYAVQLNRLEMVSFLLDRGANLYVADKNKENVMNRAIFYSNCDMVELLIKAGYPPNGTPSTSNKIDISPPLHYVSTLVDAGADVNMRNGSELLDKGADIHAKDRDGNTVLHYASRWRLTLEEIMVLLDYGADLQASGLSSQIPQKYADRKTRGILAPPPPSIVIATSSSTL</sequence>
<reference evidence="5" key="2">
    <citation type="submission" date="2013-04" db="EMBL/GenBank/DDBJ databases">
        <title>Genomic mechanisms accounting for the adaptation to parasitism in nematode-trapping fungi.</title>
        <authorList>
            <person name="Ahren D.G."/>
        </authorList>
    </citation>
    <scope>NUCLEOTIDE SEQUENCE [LARGE SCALE GENOMIC DNA]</scope>
    <source>
        <strain evidence="5">CBS 200.50</strain>
    </source>
</reference>
<dbReference type="AlphaFoldDB" id="S8AHX2"/>
<accession>S8AHX2</accession>
<evidence type="ECO:0000313" key="4">
    <source>
        <dbReference type="EMBL" id="EPS42635.1"/>
    </source>
</evidence>
<evidence type="ECO:0000256" key="2">
    <source>
        <dbReference type="ARBA" id="ARBA00023043"/>
    </source>
</evidence>
<dbReference type="InterPro" id="IPR002110">
    <property type="entry name" value="Ankyrin_rpt"/>
</dbReference>
<keyword evidence="2 3" id="KW-0040">ANK repeat</keyword>
<keyword evidence="1" id="KW-0677">Repeat</keyword>
<organism evidence="4 5">
    <name type="scientific">Dactylellina haptotyla (strain CBS 200.50)</name>
    <name type="common">Nematode-trapping fungus</name>
    <name type="synonym">Monacrosporium haptotylum</name>
    <dbReference type="NCBI Taxonomy" id="1284197"/>
    <lineage>
        <taxon>Eukaryota</taxon>
        <taxon>Fungi</taxon>
        <taxon>Dikarya</taxon>
        <taxon>Ascomycota</taxon>
        <taxon>Pezizomycotina</taxon>
        <taxon>Orbiliomycetes</taxon>
        <taxon>Orbiliales</taxon>
        <taxon>Orbiliaceae</taxon>
        <taxon>Dactylellina</taxon>
    </lineage>
</organism>
<dbReference type="STRING" id="1284197.S8AHX2"/>
<name>S8AHX2_DACHA</name>
<dbReference type="OrthoDB" id="341259at2759"/>
<evidence type="ECO:0000256" key="3">
    <source>
        <dbReference type="PROSITE-ProRule" id="PRU00023"/>
    </source>
</evidence>
<dbReference type="HOGENOM" id="CLU_918351_0_0_1"/>
<dbReference type="PROSITE" id="PS50088">
    <property type="entry name" value="ANK_REPEAT"/>
    <property type="match status" value="2"/>
</dbReference>
<dbReference type="PANTHER" id="PTHR24134:SF9">
    <property type="entry name" value="ANKYRIN REPEAT AND SOCS BOX PROTEIN 8"/>
    <property type="match status" value="1"/>
</dbReference>
<reference evidence="4 5" key="1">
    <citation type="journal article" date="2013" name="PLoS Genet.">
        <title>Genomic mechanisms accounting for the adaptation to parasitism in nematode-trapping fungi.</title>
        <authorList>
            <person name="Meerupati T."/>
            <person name="Andersson K.M."/>
            <person name="Friman E."/>
            <person name="Kumar D."/>
            <person name="Tunlid A."/>
            <person name="Ahren D."/>
        </authorList>
    </citation>
    <scope>NUCLEOTIDE SEQUENCE [LARGE SCALE GENOMIC DNA]</scope>
    <source>
        <strain evidence="4 5">CBS 200.50</strain>
    </source>
</reference>
<comment type="caution">
    <text evidence="4">The sequence shown here is derived from an EMBL/GenBank/DDBJ whole genome shotgun (WGS) entry which is preliminary data.</text>
</comment>
<dbReference type="EMBL" id="AQGS01000107">
    <property type="protein sequence ID" value="EPS42635.1"/>
    <property type="molecule type" value="Genomic_DNA"/>
</dbReference>
<dbReference type="InterPro" id="IPR036770">
    <property type="entry name" value="Ankyrin_rpt-contain_sf"/>
</dbReference>